<dbReference type="PIRSF" id="PIRSF006470">
    <property type="entry name" value="DctB"/>
    <property type="match status" value="1"/>
</dbReference>
<dbReference type="InterPro" id="IPR004682">
    <property type="entry name" value="TRAP_DctP"/>
</dbReference>
<reference evidence="5 6" key="1">
    <citation type="submission" date="2022-06" db="EMBL/GenBank/DDBJ databases">
        <title>Isolation of gut microbiota from human fecal samples.</title>
        <authorList>
            <person name="Pamer E.G."/>
            <person name="Barat B."/>
            <person name="Waligurski E."/>
            <person name="Medina S."/>
            <person name="Paddock L."/>
            <person name="Mostad J."/>
        </authorList>
    </citation>
    <scope>NUCLEOTIDE SEQUENCE [LARGE SCALE GENOMIC DNA]</scope>
    <source>
        <strain evidence="5 6">SL.3.17</strain>
    </source>
</reference>
<accession>A0ABT1RP73</accession>
<name>A0ABT1RP73_9FIRM</name>
<comment type="similarity">
    <text evidence="1">Belongs to the bacterial solute-binding protein 7 family.</text>
</comment>
<dbReference type="CDD" id="cd13603">
    <property type="entry name" value="PBP2_TRAP_Siap_TeaA_like"/>
    <property type="match status" value="1"/>
</dbReference>
<evidence type="ECO:0000256" key="4">
    <source>
        <dbReference type="SAM" id="SignalP"/>
    </source>
</evidence>
<dbReference type="Pfam" id="PF03480">
    <property type="entry name" value="DctP"/>
    <property type="match status" value="1"/>
</dbReference>
<dbReference type="PANTHER" id="PTHR33376">
    <property type="match status" value="1"/>
</dbReference>
<keyword evidence="6" id="KW-1185">Reference proteome</keyword>
<evidence type="ECO:0000313" key="6">
    <source>
        <dbReference type="Proteomes" id="UP001524502"/>
    </source>
</evidence>
<evidence type="ECO:0000313" key="5">
    <source>
        <dbReference type="EMBL" id="MCQ4636968.1"/>
    </source>
</evidence>
<dbReference type="InterPro" id="IPR038404">
    <property type="entry name" value="TRAP_DctP_sf"/>
</dbReference>
<keyword evidence="2" id="KW-0813">Transport</keyword>
<dbReference type="PANTHER" id="PTHR33376:SF7">
    <property type="entry name" value="C4-DICARBOXYLATE-BINDING PROTEIN DCTB"/>
    <property type="match status" value="1"/>
</dbReference>
<dbReference type="Proteomes" id="UP001524502">
    <property type="component" value="Unassembled WGS sequence"/>
</dbReference>
<gene>
    <name evidence="5" type="ORF">NE619_09510</name>
</gene>
<dbReference type="EMBL" id="JANFXK010000009">
    <property type="protein sequence ID" value="MCQ4636968.1"/>
    <property type="molecule type" value="Genomic_DNA"/>
</dbReference>
<dbReference type="PROSITE" id="PS51257">
    <property type="entry name" value="PROKAR_LIPOPROTEIN"/>
    <property type="match status" value="1"/>
</dbReference>
<evidence type="ECO:0000256" key="3">
    <source>
        <dbReference type="ARBA" id="ARBA00022729"/>
    </source>
</evidence>
<dbReference type="NCBIfam" id="NF037995">
    <property type="entry name" value="TRAP_S1"/>
    <property type="match status" value="1"/>
</dbReference>
<proteinExistence type="inferred from homology"/>
<dbReference type="Gene3D" id="3.40.190.170">
    <property type="entry name" value="Bacterial extracellular solute-binding protein, family 7"/>
    <property type="match status" value="1"/>
</dbReference>
<feature type="signal peptide" evidence="4">
    <location>
        <begin position="1"/>
        <end position="23"/>
    </location>
</feature>
<dbReference type="InterPro" id="IPR018389">
    <property type="entry name" value="DctP_fam"/>
</dbReference>
<evidence type="ECO:0000256" key="1">
    <source>
        <dbReference type="ARBA" id="ARBA00009023"/>
    </source>
</evidence>
<comment type="caution">
    <text evidence="5">The sequence shown here is derived from an EMBL/GenBank/DDBJ whole genome shotgun (WGS) entry which is preliminary data.</text>
</comment>
<sequence length="341" mass="38153">MKKRNKIISAVLMLALVVTMALSGCGDKEAVTEYTAENPLTIKISHPDSESNVHQTSFEEFKEYVEKESNGAIKVEIYANGVLGGDQEVMQMVATNEVQIAECGTSVFATLNDRYSILDFPFLFSSYEDMDEAVRGDLGKQYNEWLQEDGYYCLGLMWDGYKTISNNKRPIKTLADMKGLKIRITDAELYKETENALGANPTPMAWGDIYTGLQQGTVDGMDVPALSTYSNGWHEALKYWSTVNISGSNCAIYTSTAFLEGLSEDFQTLIKEAGVKYLQNGDRDRARAAELDSIEKMKKAGVQVDDVTNIEEFKNAVKPVYDTFREKLGDETMDMVEGYRK</sequence>
<dbReference type="NCBIfam" id="TIGR00787">
    <property type="entry name" value="dctP"/>
    <property type="match status" value="1"/>
</dbReference>
<organism evidence="5 6">
    <name type="scientific">Anaerovorax odorimutans</name>
    <dbReference type="NCBI Taxonomy" id="109327"/>
    <lineage>
        <taxon>Bacteria</taxon>
        <taxon>Bacillati</taxon>
        <taxon>Bacillota</taxon>
        <taxon>Clostridia</taxon>
        <taxon>Peptostreptococcales</taxon>
        <taxon>Anaerovoracaceae</taxon>
        <taxon>Anaerovorax</taxon>
    </lineage>
</organism>
<feature type="chain" id="PRO_5045916462" evidence="4">
    <location>
        <begin position="24"/>
        <end position="341"/>
    </location>
</feature>
<dbReference type="RefSeq" id="WP_256132157.1">
    <property type="nucleotide sequence ID" value="NZ_JANFXK010000009.1"/>
</dbReference>
<keyword evidence="3 4" id="KW-0732">Signal</keyword>
<evidence type="ECO:0000256" key="2">
    <source>
        <dbReference type="ARBA" id="ARBA00022448"/>
    </source>
</evidence>
<protein>
    <submittedName>
        <fullName evidence="5">TRAP transporter substrate-binding protein</fullName>
    </submittedName>
</protein>